<evidence type="ECO:0000259" key="3">
    <source>
        <dbReference type="PROSITE" id="PS50977"/>
    </source>
</evidence>
<dbReference type="PANTHER" id="PTHR43479">
    <property type="entry name" value="ACREF/ENVCD OPERON REPRESSOR-RELATED"/>
    <property type="match status" value="1"/>
</dbReference>
<evidence type="ECO:0000256" key="1">
    <source>
        <dbReference type="ARBA" id="ARBA00023125"/>
    </source>
</evidence>
<dbReference type="EMBL" id="CP093365">
    <property type="protein sequence ID" value="UQS83109.1"/>
    <property type="molecule type" value="Genomic_DNA"/>
</dbReference>
<dbReference type="InterPro" id="IPR009057">
    <property type="entry name" value="Homeodomain-like_sf"/>
</dbReference>
<reference evidence="4 5" key="1">
    <citation type="journal article" date="2022" name="Int. J. Syst. Evol. Microbiol.">
        <title>Apilactobacillus apisilvae sp. nov., Nicolia spurrieriana gen. nov. sp. nov., Bombilactobacillus folatiphilus sp. nov. and Bombilactobacillus thymidiniphilus sp. nov., four new lactic acid bacterial isolates from stingless bees Tetragonula carbonaria and Austroplebeia australis.</title>
        <authorList>
            <person name="Oliphant S.A."/>
            <person name="Watson-Haigh N.S."/>
            <person name="Sumby K.M."/>
            <person name="Gardner J."/>
            <person name="Groom S."/>
            <person name="Jiranek V."/>
        </authorList>
    </citation>
    <scope>NUCLEOTIDE SEQUENCE [LARGE SCALE GENOMIC DNA]</scope>
    <source>
        <strain evidence="4 5">SG4_A1</strain>
    </source>
</reference>
<dbReference type="RefSeq" id="WP_249512336.1">
    <property type="nucleotide sequence ID" value="NZ_CP093365.1"/>
</dbReference>
<accession>A0ABY4PC29</accession>
<evidence type="ECO:0000256" key="2">
    <source>
        <dbReference type="PROSITE-ProRule" id="PRU00335"/>
    </source>
</evidence>
<keyword evidence="5" id="KW-1185">Reference proteome</keyword>
<protein>
    <submittedName>
        <fullName evidence="4">TetR/AcrR family transcriptional regulator</fullName>
    </submittedName>
</protein>
<keyword evidence="1 2" id="KW-0238">DNA-binding</keyword>
<proteinExistence type="predicted"/>
<name>A0ABY4PC29_9LACO</name>
<dbReference type="SUPFAM" id="SSF46689">
    <property type="entry name" value="Homeodomain-like"/>
    <property type="match status" value="1"/>
</dbReference>
<feature type="DNA-binding region" description="H-T-H motif" evidence="2">
    <location>
        <begin position="40"/>
        <end position="59"/>
    </location>
</feature>
<gene>
    <name evidence="4" type="ORF">MOO47_04800</name>
</gene>
<dbReference type="Proteomes" id="UP000831947">
    <property type="component" value="Chromosome"/>
</dbReference>
<dbReference type="InterPro" id="IPR050624">
    <property type="entry name" value="HTH-type_Tx_Regulator"/>
</dbReference>
<dbReference type="PROSITE" id="PS50977">
    <property type="entry name" value="HTH_TETR_2"/>
    <property type="match status" value="1"/>
</dbReference>
<dbReference type="Gene3D" id="1.10.357.10">
    <property type="entry name" value="Tetracycline Repressor, domain 2"/>
    <property type="match status" value="1"/>
</dbReference>
<dbReference type="PANTHER" id="PTHR43479:SF11">
    <property type="entry name" value="ACREF_ENVCD OPERON REPRESSOR-RELATED"/>
    <property type="match status" value="1"/>
</dbReference>
<organism evidence="4 5">
    <name type="scientific">Bombilactobacillus thymidiniphilus</name>
    <dbReference type="NCBI Taxonomy" id="2923363"/>
    <lineage>
        <taxon>Bacteria</taxon>
        <taxon>Bacillati</taxon>
        <taxon>Bacillota</taxon>
        <taxon>Bacilli</taxon>
        <taxon>Lactobacillales</taxon>
        <taxon>Lactobacillaceae</taxon>
        <taxon>Bombilactobacillus</taxon>
    </lineage>
</organism>
<dbReference type="PRINTS" id="PR00455">
    <property type="entry name" value="HTHTETR"/>
</dbReference>
<feature type="domain" description="HTH tetR-type" evidence="3">
    <location>
        <begin position="17"/>
        <end position="77"/>
    </location>
</feature>
<dbReference type="InterPro" id="IPR001647">
    <property type="entry name" value="HTH_TetR"/>
</dbReference>
<evidence type="ECO:0000313" key="5">
    <source>
        <dbReference type="Proteomes" id="UP000831947"/>
    </source>
</evidence>
<evidence type="ECO:0000313" key="4">
    <source>
        <dbReference type="EMBL" id="UQS83109.1"/>
    </source>
</evidence>
<dbReference type="Pfam" id="PF00440">
    <property type="entry name" value="TetR_N"/>
    <property type="match status" value="1"/>
</dbReference>
<sequence length="213" mass="24938">MDDAALYALFPEARHFTAVKYKLFLSAIELFAKQGYSNTATHQIARKAQVSEASLFKCFTNKQGILTMILKPVAHHILPDVIKEFSQKVLQKKTADLNELITLMVHNRLDFCQQHQELTQIYLNEMITDAVWRQKLVQYYPQTLMQDFDTEINYLRARQKIVNWNNTEIFRFILTNIFGYFLEHYVLFPQKSWQPQVGVCHLITFITNGLSAN</sequence>